<comment type="caution">
    <text evidence="1">The sequence shown here is derived from an EMBL/GenBank/DDBJ whole genome shotgun (WGS) entry which is preliminary data.</text>
</comment>
<keyword evidence="2" id="KW-1185">Reference proteome</keyword>
<gene>
    <name evidence="1" type="ORF">PVAG01_00535</name>
</gene>
<accession>A0ABR4PVZ5</accession>
<dbReference type="Proteomes" id="UP001629113">
    <property type="component" value="Unassembled WGS sequence"/>
</dbReference>
<reference evidence="1 2" key="1">
    <citation type="submission" date="2024-06" db="EMBL/GenBank/DDBJ databases">
        <title>Complete genome of Phlyctema vagabunda strain 19-DSS-EL-015.</title>
        <authorList>
            <person name="Fiorenzani C."/>
        </authorList>
    </citation>
    <scope>NUCLEOTIDE SEQUENCE [LARGE SCALE GENOMIC DNA]</scope>
    <source>
        <strain evidence="1 2">19-DSS-EL-015</strain>
    </source>
</reference>
<sequence length="36" mass="4406">MTWGRKYSSIFMSIWGERETERRSGMWKVQVEHCRG</sequence>
<name>A0ABR4PVZ5_9HELO</name>
<proteinExistence type="predicted"/>
<organism evidence="1 2">
    <name type="scientific">Phlyctema vagabunda</name>
    <dbReference type="NCBI Taxonomy" id="108571"/>
    <lineage>
        <taxon>Eukaryota</taxon>
        <taxon>Fungi</taxon>
        <taxon>Dikarya</taxon>
        <taxon>Ascomycota</taxon>
        <taxon>Pezizomycotina</taxon>
        <taxon>Leotiomycetes</taxon>
        <taxon>Helotiales</taxon>
        <taxon>Dermateaceae</taxon>
        <taxon>Phlyctema</taxon>
    </lineage>
</organism>
<protein>
    <submittedName>
        <fullName evidence="1">Uncharacterized protein</fullName>
    </submittedName>
</protein>
<evidence type="ECO:0000313" key="2">
    <source>
        <dbReference type="Proteomes" id="UP001629113"/>
    </source>
</evidence>
<dbReference type="EMBL" id="JBFCZG010000001">
    <property type="protein sequence ID" value="KAL3427026.1"/>
    <property type="molecule type" value="Genomic_DNA"/>
</dbReference>
<evidence type="ECO:0000313" key="1">
    <source>
        <dbReference type="EMBL" id="KAL3427026.1"/>
    </source>
</evidence>